<dbReference type="AlphaFoldDB" id="A0AAD1XX55"/>
<sequence>MEQIDSLESAGSLLNHLPNQDNFEQFLERIISGMIENQSTKEIFSEREMKKLGQLFSVSHSDLYDIIEISIYFFEKLAFTKEPLDQAMEMLKKAKLKTTICTSFESVWTKYGETYRNALKKLRVCVPDGLDFINWKLNIPLDSSHIITDSKALFKKGESTPEIRFRKDTKAPFVEMSFSTSSSQIESVHNKNENSDAKVHKVLFNKENLQKFFEELEKNCYVSES</sequence>
<gene>
    <name evidence="1" type="ORF">ECRASSUSDP1_LOCUS21985</name>
</gene>
<dbReference type="PANTHER" id="PTHR12333:SF0">
    <property type="entry name" value="COMM DOMAIN-CONTAINING PROTEIN 10"/>
    <property type="match status" value="1"/>
</dbReference>
<evidence type="ECO:0008006" key="3">
    <source>
        <dbReference type="Google" id="ProtNLM"/>
    </source>
</evidence>
<evidence type="ECO:0000313" key="2">
    <source>
        <dbReference type="Proteomes" id="UP001295684"/>
    </source>
</evidence>
<dbReference type="EMBL" id="CAMPGE010022512">
    <property type="protein sequence ID" value="CAI2380549.1"/>
    <property type="molecule type" value="Genomic_DNA"/>
</dbReference>
<organism evidence="1 2">
    <name type="scientific">Euplotes crassus</name>
    <dbReference type="NCBI Taxonomy" id="5936"/>
    <lineage>
        <taxon>Eukaryota</taxon>
        <taxon>Sar</taxon>
        <taxon>Alveolata</taxon>
        <taxon>Ciliophora</taxon>
        <taxon>Intramacronucleata</taxon>
        <taxon>Spirotrichea</taxon>
        <taxon>Hypotrichia</taxon>
        <taxon>Euplotida</taxon>
        <taxon>Euplotidae</taxon>
        <taxon>Moneuplotes</taxon>
    </lineage>
</organism>
<accession>A0AAD1XX55</accession>
<name>A0AAD1XX55_EUPCR</name>
<evidence type="ECO:0000313" key="1">
    <source>
        <dbReference type="EMBL" id="CAI2380549.1"/>
    </source>
</evidence>
<dbReference type="InterPro" id="IPR037361">
    <property type="entry name" value="COMMD10"/>
</dbReference>
<keyword evidence="2" id="KW-1185">Reference proteome</keyword>
<proteinExistence type="predicted"/>
<protein>
    <recommendedName>
        <fullName evidence="3">COMM domain-containing protein</fullName>
    </recommendedName>
</protein>
<reference evidence="1" key="1">
    <citation type="submission" date="2023-07" db="EMBL/GenBank/DDBJ databases">
        <authorList>
            <consortium name="AG Swart"/>
            <person name="Singh M."/>
            <person name="Singh A."/>
            <person name="Seah K."/>
            <person name="Emmerich C."/>
        </authorList>
    </citation>
    <scope>NUCLEOTIDE SEQUENCE</scope>
    <source>
        <strain evidence="1">DP1</strain>
    </source>
</reference>
<dbReference type="Proteomes" id="UP001295684">
    <property type="component" value="Unassembled WGS sequence"/>
</dbReference>
<dbReference type="PANTHER" id="PTHR12333">
    <property type="entry name" value="COMM DOMAIN CONTAINING PROTEIN 10"/>
    <property type="match status" value="1"/>
</dbReference>
<comment type="caution">
    <text evidence="1">The sequence shown here is derived from an EMBL/GenBank/DDBJ whole genome shotgun (WGS) entry which is preliminary data.</text>
</comment>